<gene>
    <name evidence="1" type="ORF">EVAR_4034_1</name>
</gene>
<evidence type="ECO:0000313" key="2">
    <source>
        <dbReference type="Proteomes" id="UP000299102"/>
    </source>
</evidence>
<dbReference type="AlphaFoldDB" id="A0A4C1T3S8"/>
<name>A0A4C1T3S8_EUMVA</name>
<reference evidence="1 2" key="1">
    <citation type="journal article" date="2019" name="Commun. Biol.">
        <title>The bagworm genome reveals a unique fibroin gene that provides high tensile strength.</title>
        <authorList>
            <person name="Kono N."/>
            <person name="Nakamura H."/>
            <person name="Ohtoshi R."/>
            <person name="Tomita M."/>
            <person name="Numata K."/>
            <person name="Arakawa K."/>
        </authorList>
    </citation>
    <scope>NUCLEOTIDE SEQUENCE [LARGE SCALE GENOMIC DNA]</scope>
</reference>
<keyword evidence="2" id="KW-1185">Reference proteome</keyword>
<comment type="caution">
    <text evidence="1">The sequence shown here is derived from an EMBL/GenBank/DDBJ whole genome shotgun (WGS) entry which is preliminary data.</text>
</comment>
<evidence type="ECO:0000313" key="1">
    <source>
        <dbReference type="EMBL" id="GBP09159.1"/>
    </source>
</evidence>
<accession>A0A4C1T3S8</accession>
<protein>
    <submittedName>
        <fullName evidence="1">Uncharacterized protein</fullName>
    </submittedName>
</protein>
<organism evidence="1 2">
    <name type="scientific">Eumeta variegata</name>
    <name type="common">Bagworm moth</name>
    <name type="synonym">Eumeta japonica</name>
    <dbReference type="NCBI Taxonomy" id="151549"/>
    <lineage>
        <taxon>Eukaryota</taxon>
        <taxon>Metazoa</taxon>
        <taxon>Ecdysozoa</taxon>
        <taxon>Arthropoda</taxon>
        <taxon>Hexapoda</taxon>
        <taxon>Insecta</taxon>
        <taxon>Pterygota</taxon>
        <taxon>Neoptera</taxon>
        <taxon>Endopterygota</taxon>
        <taxon>Lepidoptera</taxon>
        <taxon>Glossata</taxon>
        <taxon>Ditrysia</taxon>
        <taxon>Tineoidea</taxon>
        <taxon>Psychidae</taxon>
        <taxon>Oiketicinae</taxon>
        <taxon>Eumeta</taxon>
    </lineage>
</organism>
<sequence>MQRELLSKNKWSAGAVRIPMKRVNNINLGEARRTGRPDSVSQEPLILDLLRRRKCVGTSPPLGPISPRPPVPPAERQIIEETTSGICHNTPDAYSTLHRKGLLDRIMTPALLPPTVWLVTRESCFFVRASLSSKITYKTQENDALFMIVMGREIARADDWRINYINVIKNRSRRERQQSIKRNAHSDTTASRR</sequence>
<proteinExistence type="predicted"/>
<dbReference type="Proteomes" id="UP000299102">
    <property type="component" value="Unassembled WGS sequence"/>
</dbReference>
<dbReference type="EMBL" id="BGZK01000034">
    <property type="protein sequence ID" value="GBP09159.1"/>
    <property type="molecule type" value="Genomic_DNA"/>
</dbReference>